<evidence type="ECO:0000313" key="1">
    <source>
        <dbReference type="EMBL" id="KEQ57619.1"/>
    </source>
</evidence>
<dbReference type="AlphaFoldDB" id="A0A074VF94"/>
<gene>
    <name evidence="1" type="ORF">M437DRAFT_70653</name>
</gene>
<reference evidence="1 2" key="1">
    <citation type="journal article" date="2014" name="BMC Genomics">
        <title>Genome sequencing of four Aureobasidium pullulans varieties: biotechnological potential, stress tolerance, and description of new species.</title>
        <authorList>
            <person name="Gostin Ar C."/>
            <person name="Ohm R.A."/>
            <person name="Kogej T."/>
            <person name="Sonjak S."/>
            <person name="Turk M."/>
            <person name="Zajc J."/>
            <person name="Zalar P."/>
            <person name="Grube M."/>
            <person name="Sun H."/>
            <person name="Han J."/>
            <person name="Sharma A."/>
            <person name="Chiniquy J."/>
            <person name="Ngan C.Y."/>
            <person name="Lipzen A."/>
            <person name="Barry K."/>
            <person name="Grigoriev I.V."/>
            <person name="Gunde-Cimerman N."/>
        </authorList>
    </citation>
    <scope>NUCLEOTIDE SEQUENCE [LARGE SCALE GENOMIC DNA]</scope>
    <source>
        <strain evidence="1 2">CBS 110374</strain>
    </source>
</reference>
<keyword evidence="2" id="KW-1185">Reference proteome</keyword>
<dbReference type="EMBL" id="KL584882">
    <property type="protein sequence ID" value="KEQ57619.1"/>
    <property type="molecule type" value="Genomic_DNA"/>
</dbReference>
<dbReference type="GeneID" id="63918896"/>
<sequence length="414" mass="46260">MSEDRRKSTREYLGIAIDHRLQSKLTGLDPPQQFPSGDAFRSILEELLELRMKPFISSLDNHEYLVTKQLLRPTMIGGVIALLQQPANNHPLRNGLNAVTDGSPILRVLREVEQMITGVRGEMGILDSLPFIKPSIKLDDTSKVDVRSAVFKILQDKSWMCGELAAFRSQGVGKVFSSSTCTSQIGSSSSRINAFHPSFMLRDVMSTDILDSLRNSLVDITHITTEISTRGPESCEKDLYDRLVSHDLSCLYCNASLCLEWIANTGLDLAESTTSSESGPRTIAMRLLSDFLTGIVRTFVGGKRLVRQKRKSTGVAYFNGLRETERLMIGKRWCGSERLLNVTCQLLQQTNTLLNSHCANEKIATCLRGASSCLLHFAIGFENLLGDLFERKKDQWSLQADELNEQLSRIQLTL</sequence>
<dbReference type="RefSeq" id="XP_040874643.1">
    <property type="nucleotide sequence ID" value="XM_041025523.1"/>
</dbReference>
<accession>A0A074VF94</accession>
<evidence type="ECO:0000313" key="2">
    <source>
        <dbReference type="Proteomes" id="UP000030672"/>
    </source>
</evidence>
<protein>
    <submittedName>
        <fullName evidence="1">Uncharacterized protein</fullName>
    </submittedName>
</protein>
<name>A0A074VF94_AURM1</name>
<dbReference type="Proteomes" id="UP000030672">
    <property type="component" value="Unassembled WGS sequence"/>
</dbReference>
<organism evidence="1 2">
    <name type="scientific">Aureobasidium melanogenum (strain CBS 110374)</name>
    <name type="common">Aureobasidium pullulans var. melanogenum</name>
    <dbReference type="NCBI Taxonomy" id="1043003"/>
    <lineage>
        <taxon>Eukaryota</taxon>
        <taxon>Fungi</taxon>
        <taxon>Dikarya</taxon>
        <taxon>Ascomycota</taxon>
        <taxon>Pezizomycotina</taxon>
        <taxon>Dothideomycetes</taxon>
        <taxon>Dothideomycetidae</taxon>
        <taxon>Dothideales</taxon>
        <taxon>Saccotheciaceae</taxon>
        <taxon>Aureobasidium</taxon>
    </lineage>
</organism>
<dbReference type="HOGENOM" id="CLU_663893_0_0_1"/>
<proteinExistence type="predicted"/>